<dbReference type="InterPro" id="IPR038765">
    <property type="entry name" value="Papain-like_cys_pep_sf"/>
</dbReference>
<organism evidence="5 6">
    <name type="scientific">Clavelina lepadiformis</name>
    <name type="common">Light-bulb sea squirt</name>
    <name type="synonym">Ascidia lepadiformis</name>
    <dbReference type="NCBI Taxonomy" id="159417"/>
    <lineage>
        <taxon>Eukaryota</taxon>
        <taxon>Metazoa</taxon>
        <taxon>Chordata</taxon>
        <taxon>Tunicata</taxon>
        <taxon>Ascidiacea</taxon>
        <taxon>Aplousobranchia</taxon>
        <taxon>Clavelinidae</taxon>
        <taxon>Clavelina</taxon>
    </lineage>
</organism>
<dbReference type="InterPro" id="IPR053710">
    <property type="entry name" value="Arylamine_NAT_domain_sf"/>
</dbReference>
<comment type="similarity">
    <text evidence="1 4">Belongs to the arylamine N-acetyltransferase family.</text>
</comment>
<keyword evidence="3 4" id="KW-0012">Acyltransferase</keyword>
<accession>A0ABP0EVU0</accession>
<dbReference type="Gene3D" id="3.30.2140.20">
    <property type="match status" value="1"/>
</dbReference>
<dbReference type="PANTHER" id="PTHR11786">
    <property type="entry name" value="N-HYDROXYARYLAMINE O-ACETYLTRANSFERASE"/>
    <property type="match status" value="1"/>
</dbReference>
<comment type="caution">
    <text evidence="5">The sequence shown here is derived from an EMBL/GenBank/DDBJ whole genome shotgun (WGS) entry which is preliminary data.</text>
</comment>
<proteinExistence type="inferred from homology"/>
<reference evidence="5 6" key="1">
    <citation type="submission" date="2024-02" db="EMBL/GenBank/DDBJ databases">
        <authorList>
            <person name="Daric V."/>
            <person name="Darras S."/>
        </authorList>
    </citation>
    <scope>NUCLEOTIDE SEQUENCE [LARGE SCALE GENOMIC DNA]</scope>
</reference>
<evidence type="ECO:0000256" key="2">
    <source>
        <dbReference type="ARBA" id="ARBA00012701"/>
    </source>
</evidence>
<name>A0ABP0EVU0_CLALP</name>
<evidence type="ECO:0000313" key="5">
    <source>
        <dbReference type="EMBL" id="CAK8671531.1"/>
    </source>
</evidence>
<evidence type="ECO:0000313" key="6">
    <source>
        <dbReference type="Proteomes" id="UP001642483"/>
    </source>
</evidence>
<dbReference type="PRINTS" id="PR01543">
    <property type="entry name" value="ANATRNSFRASE"/>
</dbReference>
<dbReference type="EC" id="2.3.1.5" evidence="2"/>
<protein>
    <recommendedName>
        <fullName evidence="2">arylamine N-acetyltransferase</fullName>
        <ecNumber evidence="2">2.3.1.5</ecNumber>
    </recommendedName>
</protein>
<dbReference type="EMBL" id="CAWYQH010000001">
    <property type="protein sequence ID" value="CAK8671531.1"/>
    <property type="molecule type" value="Genomic_DNA"/>
</dbReference>
<gene>
    <name evidence="5" type="ORF">CVLEPA_LOCUS586</name>
</gene>
<dbReference type="Proteomes" id="UP001642483">
    <property type="component" value="Unassembled WGS sequence"/>
</dbReference>
<evidence type="ECO:0000256" key="1">
    <source>
        <dbReference type="ARBA" id="ARBA00006547"/>
    </source>
</evidence>
<dbReference type="Pfam" id="PF00797">
    <property type="entry name" value="Acetyltransf_2"/>
    <property type="match status" value="1"/>
</dbReference>
<dbReference type="PANTHER" id="PTHR11786:SF0">
    <property type="entry name" value="ARYLAMINE N-ACETYLTRANSFERASE 4-RELATED"/>
    <property type="match status" value="1"/>
</dbReference>
<dbReference type="InterPro" id="IPR001447">
    <property type="entry name" value="Arylamine_N-AcTrfase"/>
</dbReference>
<keyword evidence="4" id="KW-0808">Transferase</keyword>
<keyword evidence="6" id="KW-1185">Reference proteome</keyword>
<sequence>MGDVKACEKMNVDRYLERIKYSGPRPTKTDYNTLHNLCKCHSQNVAFDVIDMFGGPRKVLDLNKVYRDIVVNKRGGFCYENNGLFCWLLKELGFDVVILQAQVNTSSKSFGPMFDHMTLLVTCDDGKKWLTDVGFGGNFFVLPLRFTEMEEQHQPNGVYRIRKHGEEPLEYVVERAKKKVINGGKHESEAETSTWKAGYKFDMQERSWEDFQKMCDFQQDSEKSFLKNNAVTAIYTANGVAYSWGNVFYAKRYIDSYTEEITSVKTTKSDAEFKEVLEQTIGLKLTFTPKLLFKDFPGV</sequence>
<evidence type="ECO:0000256" key="3">
    <source>
        <dbReference type="ARBA" id="ARBA00023315"/>
    </source>
</evidence>
<evidence type="ECO:0000256" key="4">
    <source>
        <dbReference type="RuleBase" id="RU003452"/>
    </source>
</evidence>
<dbReference type="SUPFAM" id="SSF54001">
    <property type="entry name" value="Cysteine proteinases"/>
    <property type="match status" value="1"/>
</dbReference>